<proteinExistence type="predicted"/>
<keyword evidence="3" id="KW-1185">Reference proteome</keyword>
<dbReference type="EMBL" id="JAAEDL010000060">
    <property type="protein sequence ID" value="MBR0684171.1"/>
    <property type="molecule type" value="Genomic_DNA"/>
</dbReference>
<evidence type="ECO:0000259" key="1">
    <source>
        <dbReference type="Pfam" id="PF01844"/>
    </source>
</evidence>
<dbReference type="GO" id="GO:0004519">
    <property type="term" value="F:endonuclease activity"/>
    <property type="evidence" value="ECO:0007669"/>
    <property type="project" value="InterPro"/>
</dbReference>
<gene>
    <name evidence="2" type="ORF">GXW74_27145</name>
</gene>
<reference evidence="2" key="1">
    <citation type="submission" date="2020-01" db="EMBL/GenBank/DDBJ databases">
        <authorList>
            <person name="Rat A."/>
        </authorList>
    </citation>
    <scope>NUCLEOTIDE SEQUENCE</scope>
    <source>
        <strain evidence="2">LMG 31228</strain>
    </source>
</reference>
<dbReference type="InterPro" id="IPR002711">
    <property type="entry name" value="HNH"/>
</dbReference>
<reference evidence="2" key="2">
    <citation type="journal article" date="2021" name="Syst. Appl. Microbiol.">
        <title>Roseomonas hellenica sp. nov., isolated from roots of wild-growing Alkanna tinctoria.</title>
        <authorList>
            <person name="Rat A."/>
            <person name="Naranjo H.D."/>
            <person name="Lebbe L."/>
            <person name="Cnockaert M."/>
            <person name="Krigas N."/>
            <person name="Grigoriadou K."/>
            <person name="Maloupa E."/>
            <person name="Willems A."/>
        </authorList>
    </citation>
    <scope>NUCLEOTIDE SEQUENCE</scope>
    <source>
        <strain evidence="2">LMG 31228</strain>
    </source>
</reference>
<dbReference type="Pfam" id="PF01844">
    <property type="entry name" value="HNH"/>
    <property type="match status" value="1"/>
</dbReference>
<name>A0A9X9XKD5_9PROT</name>
<organism evidence="2 3">
    <name type="scientific">Neoroseomonas eburnea</name>
    <dbReference type="NCBI Taxonomy" id="1346889"/>
    <lineage>
        <taxon>Bacteria</taxon>
        <taxon>Pseudomonadati</taxon>
        <taxon>Pseudomonadota</taxon>
        <taxon>Alphaproteobacteria</taxon>
        <taxon>Acetobacterales</taxon>
        <taxon>Acetobacteraceae</taxon>
        <taxon>Neoroseomonas</taxon>
    </lineage>
</organism>
<feature type="domain" description="HNH" evidence="1">
    <location>
        <begin position="245"/>
        <end position="298"/>
    </location>
</feature>
<dbReference type="Proteomes" id="UP001138709">
    <property type="component" value="Unassembled WGS sequence"/>
</dbReference>
<comment type="caution">
    <text evidence="2">The sequence shown here is derived from an EMBL/GenBank/DDBJ whole genome shotgun (WGS) entry which is preliminary data.</text>
</comment>
<dbReference type="GO" id="GO:0003676">
    <property type="term" value="F:nucleic acid binding"/>
    <property type="evidence" value="ECO:0007669"/>
    <property type="project" value="InterPro"/>
</dbReference>
<accession>A0A9X9XKD5</accession>
<dbReference type="CDD" id="cd00085">
    <property type="entry name" value="HNHc"/>
    <property type="match status" value="1"/>
</dbReference>
<dbReference type="AlphaFoldDB" id="A0A9X9XKD5"/>
<evidence type="ECO:0000313" key="2">
    <source>
        <dbReference type="EMBL" id="MBR0684171.1"/>
    </source>
</evidence>
<dbReference type="GO" id="GO:0008270">
    <property type="term" value="F:zinc ion binding"/>
    <property type="evidence" value="ECO:0007669"/>
    <property type="project" value="InterPro"/>
</dbReference>
<evidence type="ECO:0000313" key="3">
    <source>
        <dbReference type="Proteomes" id="UP001138709"/>
    </source>
</evidence>
<dbReference type="InterPro" id="IPR003615">
    <property type="entry name" value="HNH_nuc"/>
</dbReference>
<dbReference type="RefSeq" id="WP_211849978.1">
    <property type="nucleotide sequence ID" value="NZ_JAAEDL010000060.1"/>
</dbReference>
<sequence length="310" mass="34504">MVAAKADWLVADHWIGFTPSDDTLNARARCQSTIHSQAGVGYVVEYITQTFGEPNPGFETDPKYLDERAAHSLVAGRLVAVHRLRPTARSLREIIGEEDFADLQDKWAKSGERYRWSVAFPIIESYSVVSRPYATEIFSTTAMRRVFGHPSATLRPLNDEERAAIADLVLEPRSTSNAWLGIEDEVAMAEMGGIDPRIRTLIEKDLAASAMEGLTAEQRVKAKLRAAWLANKFAKQRRDAGTLVCDHCGYDAVARASGTGVRPRSLLDVHHKKPLDEGVRYTTVLDFELLCPTCHRFAHEIMRVARLATG</sequence>
<protein>
    <recommendedName>
        <fullName evidence="1">HNH domain-containing protein</fullName>
    </recommendedName>
</protein>